<keyword evidence="4" id="KW-1005">Bacterial flagellum biogenesis</keyword>
<protein>
    <submittedName>
        <fullName evidence="6">Flagellar protein FliS</fullName>
    </submittedName>
</protein>
<dbReference type="NCBIfam" id="TIGR00208">
    <property type="entry name" value="fliS"/>
    <property type="match status" value="1"/>
</dbReference>
<dbReference type="RefSeq" id="WP_079412132.1">
    <property type="nucleotide sequence ID" value="NZ_MZGW01000003.1"/>
</dbReference>
<reference evidence="6 7" key="1">
    <citation type="submission" date="2017-03" db="EMBL/GenBank/DDBJ databases">
        <title>Genome sequence of Clostridium thermoalcaliphilum DSM 7309.</title>
        <authorList>
            <person name="Poehlein A."/>
            <person name="Daniel R."/>
        </authorList>
    </citation>
    <scope>NUCLEOTIDE SEQUENCE [LARGE SCALE GENOMIC DNA]</scope>
    <source>
        <strain evidence="6 7">DSM 7309</strain>
    </source>
</reference>
<keyword evidence="6" id="KW-0966">Cell projection</keyword>
<evidence type="ECO:0000256" key="2">
    <source>
        <dbReference type="ARBA" id="ARBA00008787"/>
    </source>
</evidence>
<dbReference type="STRING" id="29349.CLOTH_12160"/>
<dbReference type="PANTHER" id="PTHR34773">
    <property type="entry name" value="FLAGELLAR SECRETION CHAPERONE FLIS"/>
    <property type="match status" value="1"/>
</dbReference>
<evidence type="ECO:0000256" key="4">
    <source>
        <dbReference type="ARBA" id="ARBA00022795"/>
    </source>
</evidence>
<dbReference type="CDD" id="cd16098">
    <property type="entry name" value="FliS"/>
    <property type="match status" value="1"/>
</dbReference>
<dbReference type="OrthoDB" id="1767099at2"/>
<gene>
    <name evidence="6" type="ORF">CLOTH_12160</name>
</gene>
<evidence type="ECO:0000313" key="6">
    <source>
        <dbReference type="EMBL" id="OPJ56038.1"/>
    </source>
</evidence>
<dbReference type="Proteomes" id="UP000190140">
    <property type="component" value="Unassembled WGS sequence"/>
</dbReference>
<keyword evidence="5" id="KW-0143">Chaperone</keyword>
<comment type="caution">
    <text evidence="6">The sequence shown here is derived from an EMBL/GenBank/DDBJ whole genome shotgun (WGS) entry which is preliminary data.</text>
</comment>
<dbReference type="EMBL" id="MZGW01000003">
    <property type="protein sequence ID" value="OPJ56038.1"/>
    <property type="molecule type" value="Genomic_DNA"/>
</dbReference>
<evidence type="ECO:0000256" key="5">
    <source>
        <dbReference type="ARBA" id="ARBA00023186"/>
    </source>
</evidence>
<evidence type="ECO:0000313" key="7">
    <source>
        <dbReference type="Proteomes" id="UP000190140"/>
    </source>
</evidence>
<sequence>MIEKEYLASRVMSSNDAQLVAILYEGLIDTLNEGISYINKNEKENLDKSANKCRDIVSELLATLKGNSDIANNLRSLYIYTNKLITEGQVKKDESKFKDAIKVITPIYEAWVELGNEIAKKESTKPKGPSIVSGATYGKGHLNDYVVNDSNRWDKG</sequence>
<dbReference type="InterPro" id="IPR003713">
    <property type="entry name" value="FliS"/>
</dbReference>
<dbReference type="GO" id="GO:0005829">
    <property type="term" value="C:cytosol"/>
    <property type="evidence" value="ECO:0007669"/>
    <property type="project" value="UniProtKB-SubCell"/>
</dbReference>
<dbReference type="PANTHER" id="PTHR34773:SF1">
    <property type="entry name" value="FLAGELLAR SECRETION CHAPERONE FLIS"/>
    <property type="match status" value="1"/>
</dbReference>
<dbReference type="Gene3D" id="1.20.120.340">
    <property type="entry name" value="Flagellar protein FliS"/>
    <property type="match status" value="1"/>
</dbReference>
<dbReference type="SUPFAM" id="SSF101116">
    <property type="entry name" value="Flagellar export chaperone FliS"/>
    <property type="match status" value="1"/>
</dbReference>
<proteinExistence type="inferred from homology"/>
<name>A0A1V4I7S5_9FIRM</name>
<accession>A0A1V4I7S5</accession>
<dbReference type="GO" id="GO:0071973">
    <property type="term" value="P:bacterial-type flagellum-dependent cell motility"/>
    <property type="evidence" value="ECO:0007669"/>
    <property type="project" value="TreeGrafter"/>
</dbReference>
<evidence type="ECO:0000256" key="3">
    <source>
        <dbReference type="ARBA" id="ARBA00022490"/>
    </source>
</evidence>
<keyword evidence="3" id="KW-0963">Cytoplasm</keyword>
<keyword evidence="6" id="KW-0282">Flagellum</keyword>
<dbReference type="GO" id="GO:0044780">
    <property type="term" value="P:bacterial-type flagellum assembly"/>
    <property type="evidence" value="ECO:0007669"/>
    <property type="project" value="InterPro"/>
</dbReference>
<dbReference type="Pfam" id="PF02561">
    <property type="entry name" value="FliS"/>
    <property type="match status" value="1"/>
</dbReference>
<comment type="similarity">
    <text evidence="2">Belongs to the FliS family.</text>
</comment>
<evidence type="ECO:0000256" key="1">
    <source>
        <dbReference type="ARBA" id="ARBA00004514"/>
    </source>
</evidence>
<keyword evidence="7" id="KW-1185">Reference proteome</keyword>
<organism evidence="6 7">
    <name type="scientific">Alkalithermobacter paradoxus</name>
    <dbReference type="NCBI Taxonomy" id="29349"/>
    <lineage>
        <taxon>Bacteria</taxon>
        <taxon>Bacillati</taxon>
        <taxon>Bacillota</taxon>
        <taxon>Clostridia</taxon>
        <taxon>Peptostreptococcales</taxon>
        <taxon>Tepidibacteraceae</taxon>
        <taxon>Alkalithermobacter</taxon>
    </lineage>
</organism>
<dbReference type="AlphaFoldDB" id="A0A1V4I7S5"/>
<dbReference type="InterPro" id="IPR036584">
    <property type="entry name" value="FliS_sf"/>
</dbReference>
<comment type="subcellular location">
    <subcellularLocation>
        <location evidence="1">Cytoplasm</location>
        <location evidence="1">Cytosol</location>
    </subcellularLocation>
</comment>
<keyword evidence="6" id="KW-0969">Cilium</keyword>